<sequence length="120" mass="13541">MPCIKGGPALCHHASRGVGGDQKVCILVKKEELALESLKQFYINVEQEEWKLDTLCDLYENLTITQGVIFLNTRRKVDWLRRCTLETSLSLLCMVMWTKGAVLITTDLLARGIDVQTTSI</sequence>
<dbReference type="Proteomes" id="UP001057452">
    <property type="component" value="Chromosome 17"/>
</dbReference>
<feature type="non-terminal residue" evidence="1">
    <location>
        <position position="120"/>
    </location>
</feature>
<protein>
    <submittedName>
        <fullName evidence="1">Uncharacterized protein</fullName>
    </submittedName>
</protein>
<evidence type="ECO:0000313" key="1">
    <source>
        <dbReference type="EMBL" id="KAI4809534.1"/>
    </source>
</evidence>
<keyword evidence="2" id="KW-1185">Reference proteome</keyword>
<comment type="caution">
    <text evidence="1">The sequence shown here is derived from an EMBL/GenBank/DDBJ whole genome shotgun (WGS) entry which is preliminary data.</text>
</comment>
<proteinExistence type="predicted"/>
<gene>
    <name evidence="1" type="ORF">KUCAC02_018409</name>
</gene>
<organism evidence="1 2">
    <name type="scientific">Chaenocephalus aceratus</name>
    <name type="common">Blackfin icefish</name>
    <name type="synonym">Chaenichthys aceratus</name>
    <dbReference type="NCBI Taxonomy" id="36190"/>
    <lineage>
        <taxon>Eukaryota</taxon>
        <taxon>Metazoa</taxon>
        <taxon>Chordata</taxon>
        <taxon>Craniata</taxon>
        <taxon>Vertebrata</taxon>
        <taxon>Euteleostomi</taxon>
        <taxon>Actinopterygii</taxon>
        <taxon>Neopterygii</taxon>
        <taxon>Teleostei</taxon>
        <taxon>Neoteleostei</taxon>
        <taxon>Acanthomorphata</taxon>
        <taxon>Eupercaria</taxon>
        <taxon>Perciformes</taxon>
        <taxon>Notothenioidei</taxon>
        <taxon>Channichthyidae</taxon>
        <taxon>Chaenocephalus</taxon>
    </lineage>
</organism>
<reference evidence="1" key="1">
    <citation type="submission" date="2022-05" db="EMBL/GenBank/DDBJ databases">
        <title>Chromosome-level genome of Chaenocephalus aceratus.</title>
        <authorList>
            <person name="Park H."/>
        </authorList>
    </citation>
    <scope>NUCLEOTIDE SEQUENCE</scope>
    <source>
        <strain evidence="1">KU_202001</strain>
    </source>
</reference>
<dbReference type="EMBL" id="CM043801">
    <property type="protein sequence ID" value="KAI4809534.1"/>
    <property type="molecule type" value="Genomic_DNA"/>
</dbReference>
<name>A0ACB9W8Q0_CHAAC</name>
<accession>A0ACB9W8Q0</accession>
<evidence type="ECO:0000313" key="2">
    <source>
        <dbReference type="Proteomes" id="UP001057452"/>
    </source>
</evidence>